<dbReference type="PROSITE" id="PS51257">
    <property type="entry name" value="PROKAR_LIPOPROTEIN"/>
    <property type="match status" value="1"/>
</dbReference>
<dbReference type="Proteomes" id="UP000010797">
    <property type="component" value="Chromosome"/>
</dbReference>
<dbReference type="KEGG" id="ddl:Desdi_1946"/>
<dbReference type="InterPro" id="IPR007487">
    <property type="entry name" value="ABC_transpt-TYRBP-like"/>
</dbReference>
<evidence type="ECO:0000313" key="2">
    <source>
        <dbReference type="EMBL" id="AGA69394.1"/>
    </source>
</evidence>
<keyword evidence="3" id="KW-1185">Reference proteome</keyword>
<evidence type="ECO:0000313" key="3">
    <source>
        <dbReference type="Proteomes" id="UP000010797"/>
    </source>
</evidence>
<dbReference type="AlphaFoldDB" id="L0F6C4"/>
<dbReference type="eggNOG" id="COG2984">
    <property type="taxonomic scope" value="Bacteria"/>
</dbReference>
<reference evidence="3" key="1">
    <citation type="submission" date="2012-02" db="EMBL/GenBank/DDBJ databases">
        <title>Complete sequence of Desulfitobacterium dichloroeliminans LMG P-21439.</title>
        <authorList>
            <person name="Lucas S."/>
            <person name="Han J."/>
            <person name="Lapidus A."/>
            <person name="Cheng J.-F."/>
            <person name="Goodwin L."/>
            <person name="Pitluck S."/>
            <person name="Peters L."/>
            <person name="Ovchinnikova G."/>
            <person name="Teshima H."/>
            <person name="Detter J.C."/>
            <person name="Han C."/>
            <person name="Tapia R."/>
            <person name="Land M."/>
            <person name="Hauser L."/>
            <person name="Kyrpides N."/>
            <person name="Ivanova N."/>
            <person name="Pagani I."/>
            <person name="Kruse T."/>
            <person name="de Vos W.M."/>
            <person name="Boon N."/>
            <person name="Smidt H."/>
            <person name="Woyke T."/>
        </authorList>
    </citation>
    <scope>NUCLEOTIDE SEQUENCE [LARGE SCALE GENOMIC DNA]</scope>
    <source>
        <strain evidence="3">LMG P-21439 / DCA1</strain>
    </source>
</reference>
<dbReference type="CDD" id="cd06325">
    <property type="entry name" value="PBP1_ABC_unchar_transporter"/>
    <property type="match status" value="1"/>
</dbReference>
<feature type="chain" id="PRO_5039507186" evidence="1">
    <location>
        <begin position="30"/>
        <end position="340"/>
    </location>
</feature>
<protein>
    <submittedName>
        <fullName evidence="2">ABC-type uncharacterized transport system, periplasmic component</fullName>
    </submittedName>
</protein>
<organism evidence="2 3">
    <name type="scientific">Desulfitobacterium dichloroeliminans (strain LMG P-21439 / DCA1)</name>
    <dbReference type="NCBI Taxonomy" id="871963"/>
    <lineage>
        <taxon>Bacteria</taxon>
        <taxon>Bacillati</taxon>
        <taxon>Bacillota</taxon>
        <taxon>Clostridia</taxon>
        <taxon>Eubacteriales</taxon>
        <taxon>Desulfitobacteriaceae</taxon>
        <taxon>Desulfitobacterium</taxon>
    </lineage>
</organism>
<dbReference type="PANTHER" id="PTHR35271:SF1">
    <property type="entry name" value="ABC TRANSPORTER, SUBSTRATE-BINDING LIPOPROTEIN"/>
    <property type="match status" value="1"/>
</dbReference>
<gene>
    <name evidence="2" type="ordered locus">Desdi_1946</name>
</gene>
<dbReference type="RefSeq" id="WP_015262380.1">
    <property type="nucleotide sequence ID" value="NC_019903.1"/>
</dbReference>
<evidence type="ECO:0000256" key="1">
    <source>
        <dbReference type="SAM" id="SignalP"/>
    </source>
</evidence>
<dbReference type="STRING" id="871963.Desdi_1946"/>
<dbReference type="EMBL" id="CP003344">
    <property type="protein sequence ID" value="AGA69394.1"/>
    <property type="molecule type" value="Genomic_DNA"/>
</dbReference>
<accession>L0F6C4</accession>
<dbReference type="Pfam" id="PF04392">
    <property type="entry name" value="ABC_sub_bind"/>
    <property type="match status" value="1"/>
</dbReference>
<dbReference type="SUPFAM" id="SSF53822">
    <property type="entry name" value="Periplasmic binding protein-like I"/>
    <property type="match status" value="1"/>
</dbReference>
<proteinExistence type="predicted"/>
<dbReference type="InterPro" id="IPR028082">
    <property type="entry name" value="Peripla_BP_I"/>
</dbReference>
<feature type="signal peptide" evidence="1">
    <location>
        <begin position="1"/>
        <end position="29"/>
    </location>
</feature>
<dbReference type="HOGENOM" id="CLU_058196_0_0_9"/>
<sequence length="340" mass="35523">MKKSNFKRILGVGLSLVLAFGLTGCGGNSAPSTSQGTEGSSQGEKVNIGIIQIVEHPALDAARQGFLETLKAKGYEEGKNLTVDYQNAQGDQSILQSISQKFASSDLDLILAIATPAAQAMASATQDIPILITAVTDPVEANLVDSMDKPGGNISGTTDMNPIKDQMDLLKKLVPDAVTVGVLYNAAEVNSEVQVRVVKAEAPALGLKIEEATVATSADVLQAAQSLVGKVDAIYVPTDNMVVSAAQSVVQVANENKIPIISGESSVVDAGGLGTIGINYKNLGAQTGEMAIRIFEGAKVAEMPIESQKDFDIVLNQKTLDLLGIKVPAEIESEATFLNK</sequence>
<keyword evidence="1" id="KW-0732">Signal</keyword>
<name>L0F6C4_DESDL</name>
<dbReference type="Gene3D" id="3.40.50.2300">
    <property type="match status" value="2"/>
</dbReference>
<dbReference type="PANTHER" id="PTHR35271">
    <property type="entry name" value="ABC TRANSPORTER, SUBSTRATE-BINDING LIPOPROTEIN-RELATED"/>
    <property type="match status" value="1"/>
</dbReference>
<dbReference type="OrthoDB" id="9776955at2"/>